<protein>
    <recommendedName>
        <fullName evidence="4">Secreted protein</fullName>
    </recommendedName>
</protein>
<dbReference type="EnsemblMetazoa" id="AFAF000869-RA">
    <property type="protein sequence ID" value="AFAF000869-PA"/>
    <property type="gene ID" value="AFAF000869"/>
</dbReference>
<dbReference type="InterPro" id="IPR009832">
    <property type="entry name" value="DUF1397"/>
</dbReference>
<sequence>MAKLRMLCVLFGVGVLFLVATASPVSETSVATADSTENSSEELNGMFKEVEEMCRNNNATDDAYKHVLASFGQTIFCGASTINLNQLVLDAQTLNNETRKTFFPRYCPQLRNGYSCIQSLVEDFEPCLDEDDFTIVRALVDIVPDALKLFCKNDGEVLFSKYKFEARR</sequence>
<keyword evidence="3" id="KW-1185">Reference proteome</keyword>
<accession>A0A182Q0X9</accession>
<dbReference type="PANTHER" id="PTHR20997">
    <property type="entry name" value="EG:BACR42I17.2 PROTEIN-RELATED"/>
    <property type="match status" value="1"/>
</dbReference>
<feature type="chain" id="PRO_5008132019" description="Secreted protein" evidence="1">
    <location>
        <begin position="23"/>
        <end position="168"/>
    </location>
</feature>
<evidence type="ECO:0000313" key="2">
    <source>
        <dbReference type="EnsemblMetazoa" id="AFAF000869-PA"/>
    </source>
</evidence>
<organism evidence="2 3">
    <name type="scientific">Anopheles farauti</name>
    <dbReference type="NCBI Taxonomy" id="69004"/>
    <lineage>
        <taxon>Eukaryota</taxon>
        <taxon>Metazoa</taxon>
        <taxon>Ecdysozoa</taxon>
        <taxon>Arthropoda</taxon>
        <taxon>Hexapoda</taxon>
        <taxon>Insecta</taxon>
        <taxon>Pterygota</taxon>
        <taxon>Neoptera</taxon>
        <taxon>Endopterygota</taxon>
        <taxon>Diptera</taxon>
        <taxon>Nematocera</taxon>
        <taxon>Culicoidea</taxon>
        <taxon>Culicidae</taxon>
        <taxon>Anophelinae</taxon>
        <taxon>Anopheles</taxon>
    </lineage>
</organism>
<reference evidence="2" key="2">
    <citation type="submission" date="2020-05" db="UniProtKB">
        <authorList>
            <consortium name="EnsemblMetazoa"/>
        </authorList>
    </citation>
    <scope>IDENTIFICATION</scope>
    <source>
        <strain evidence="2">FAR1</strain>
    </source>
</reference>
<dbReference type="Pfam" id="PF07165">
    <property type="entry name" value="DUF1397"/>
    <property type="match status" value="1"/>
</dbReference>
<dbReference type="AlphaFoldDB" id="A0A182Q0X9"/>
<name>A0A182Q0X9_9DIPT</name>
<evidence type="ECO:0000256" key="1">
    <source>
        <dbReference type="SAM" id="SignalP"/>
    </source>
</evidence>
<evidence type="ECO:0000313" key="3">
    <source>
        <dbReference type="Proteomes" id="UP000075886"/>
    </source>
</evidence>
<dbReference type="STRING" id="69004.A0A182Q0X9"/>
<evidence type="ECO:0008006" key="4">
    <source>
        <dbReference type="Google" id="ProtNLM"/>
    </source>
</evidence>
<dbReference type="PANTHER" id="PTHR20997:SF2">
    <property type="entry name" value="EG:BACR42I17.2 PROTEIN-RELATED"/>
    <property type="match status" value="1"/>
</dbReference>
<dbReference type="EMBL" id="AXCN02000452">
    <property type="status" value="NOT_ANNOTATED_CDS"/>
    <property type="molecule type" value="Genomic_DNA"/>
</dbReference>
<feature type="signal peptide" evidence="1">
    <location>
        <begin position="1"/>
        <end position="22"/>
    </location>
</feature>
<dbReference type="VEuPathDB" id="VectorBase:AFAF000869"/>
<proteinExistence type="predicted"/>
<reference evidence="3" key="1">
    <citation type="submission" date="2014-01" db="EMBL/GenBank/DDBJ databases">
        <title>The Genome Sequence of Anopheles farauti FAR1 (V2).</title>
        <authorList>
            <consortium name="The Broad Institute Genomics Platform"/>
            <person name="Neafsey D.E."/>
            <person name="Besansky N."/>
            <person name="Howell P."/>
            <person name="Walton C."/>
            <person name="Young S.K."/>
            <person name="Zeng Q."/>
            <person name="Gargeya S."/>
            <person name="Fitzgerald M."/>
            <person name="Haas B."/>
            <person name="Abouelleil A."/>
            <person name="Allen A.W."/>
            <person name="Alvarado L."/>
            <person name="Arachchi H.M."/>
            <person name="Berlin A.M."/>
            <person name="Chapman S.B."/>
            <person name="Gainer-Dewar J."/>
            <person name="Goldberg J."/>
            <person name="Griggs A."/>
            <person name="Gujja S."/>
            <person name="Hansen M."/>
            <person name="Howarth C."/>
            <person name="Imamovic A."/>
            <person name="Ireland A."/>
            <person name="Larimer J."/>
            <person name="McCowan C."/>
            <person name="Murphy C."/>
            <person name="Pearson M."/>
            <person name="Poon T.W."/>
            <person name="Priest M."/>
            <person name="Roberts A."/>
            <person name="Saif S."/>
            <person name="Shea T."/>
            <person name="Sisk P."/>
            <person name="Sykes S."/>
            <person name="Wortman J."/>
            <person name="Nusbaum C."/>
            <person name="Birren B."/>
        </authorList>
    </citation>
    <scope>NUCLEOTIDE SEQUENCE [LARGE SCALE GENOMIC DNA]</scope>
    <source>
        <strain evidence="3">FAR1</strain>
    </source>
</reference>
<dbReference type="Proteomes" id="UP000075886">
    <property type="component" value="Unassembled WGS sequence"/>
</dbReference>
<keyword evidence="1" id="KW-0732">Signal</keyword>